<dbReference type="Proteomes" id="UP001454036">
    <property type="component" value="Unassembled WGS sequence"/>
</dbReference>
<proteinExistence type="predicted"/>
<name>A0AAV3PHQ2_LITER</name>
<protein>
    <recommendedName>
        <fullName evidence="1">Retrovirus-related Pol polyprotein from transposon TNT 1-94-like beta-barrel domain-containing protein</fullName>
    </recommendedName>
</protein>
<evidence type="ECO:0000313" key="2">
    <source>
        <dbReference type="EMBL" id="GAA0149840.1"/>
    </source>
</evidence>
<feature type="domain" description="Retrovirus-related Pol polyprotein from transposon TNT 1-94-like beta-barrel" evidence="1">
    <location>
        <begin position="63"/>
        <end position="138"/>
    </location>
</feature>
<dbReference type="Pfam" id="PF22936">
    <property type="entry name" value="Pol_BBD"/>
    <property type="match status" value="1"/>
</dbReference>
<organism evidence="2 3">
    <name type="scientific">Lithospermum erythrorhizon</name>
    <name type="common">Purple gromwell</name>
    <name type="synonym">Lithospermum officinale var. erythrorhizon</name>
    <dbReference type="NCBI Taxonomy" id="34254"/>
    <lineage>
        <taxon>Eukaryota</taxon>
        <taxon>Viridiplantae</taxon>
        <taxon>Streptophyta</taxon>
        <taxon>Embryophyta</taxon>
        <taxon>Tracheophyta</taxon>
        <taxon>Spermatophyta</taxon>
        <taxon>Magnoliopsida</taxon>
        <taxon>eudicotyledons</taxon>
        <taxon>Gunneridae</taxon>
        <taxon>Pentapetalae</taxon>
        <taxon>asterids</taxon>
        <taxon>lamiids</taxon>
        <taxon>Boraginales</taxon>
        <taxon>Boraginaceae</taxon>
        <taxon>Boraginoideae</taxon>
        <taxon>Lithospermeae</taxon>
        <taxon>Lithospermum</taxon>
    </lineage>
</organism>
<dbReference type="EMBL" id="BAABME010001479">
    <property type="protein sequence ID" value="GAA0149840.1"/>
    <property type="molecule type" value="Genomic_DNA"/>
</dbReference>
<accession>A0AAV3PHQ2</accession>
<evidence type="ECO:0000259" key="1">
    <source>
        <dbReference type="Pfam" id="PF22936"/>
    </source>
</evidence>
<keyword evidence="3" id="KW-1185">Reference proteome</keyword>
<evidence type="ECO:0000313" key="3">
    <source>
        <dbReference type="Proteomes" id="UP001454036"/>
    </source>
</evidence>
<sequence>MRTNRILYFHYYGKKGHISPYCYKLYGPKRSKYPSHNTLWIKKVSLVSQVAYTLLKATSQSSWYFDSGCSRHLIGKKMYLTQIQTLKGDMSYLEMEAEDKLLEKGQLSINGLHHLDYVLLVEALTANLISISQLCDDGMKVFFSKEGYTVNNSCDQTIMKGVRSADNCYMWISVNALVSRKSEDDE</sequence>
<reference evidence="2 3" key="1">
    <citation type="submission" date="2024-01" db="EMBL/GenBank/DDBJ databases">
        <title>The complete chloroplast genome sequence of Lithospermum erythrorhizon: insights into the phylogenetic relationship among Boraginaceae species and the maternal lineages of purple gromwells.</title>
        <authorList>
            <person name="Okada T."/>
            <person name="Watanabe K."/>
        </authorList>
    </citation>
    <scope>NUCLEOTIDE SEQUENCE [LARGE SCALE GENOMIC DNA]</scope>
</reference>
<dbReference type="InterPro" id="IPR054722">
    <property type="entry name" value="PolX-like_BBD"/>
</dbReference>
<gene>
    <name evidence="2" type="ORF">LIER_08919</name>
</gene>
<comment type="caution">
    <text evidence="2">The sequence shown here is derived from an EMBL/GenBank/DDBJ whole genome shotgun (WGS) entry which is preliminary data.</text>
</comment>
<dbReference type="AlphaFoldDB" id="A0AAV3PHQ2"/>